<evidence type="ECO:0000313" key="5">
    <source>
        <dbReference type="Proteomes" id="UP000031623"/>
    </source>
</evidence>
<dbReference type="AlphaFoldDB" id="A0A090AIK3"/>
<keyword evidence="5" id="KW-1185">Reference proteome</keyword>
<dbReference type="Gene3D" id="3.40.50.300">
    <property type="entry name" value="P-loop containing nucleotide triphosphate hydrolases"/>
    <property type="match status" value="1"/>
</dbReference>
<evidence type="ECO:0000256" key="2">
    <source>
        <dbReference type="ARBA" id="ARBA00022839"/>
    </source>
</evidence>
<protein>
    <submittedName>
        <fullName evidence="4">Exonuclease RNase T and DNA polymerase III</fullName>
    </submittedName>
</protein>
<dbReference type="InterPro" id="IPR027417">
    <property type="entry name" value="P-loop_NTPase"/>
</dbReference>
<dbReference type="KEGG" id="tig:THII_0935"/>
<dbReference type="Proteomes" id="UP000031623">
    <property type="component" value="Chromosome"/>
</dbReference>
<keyword evidence="2 4" id="KW-0378">Hydrolase</keyword>
<dbReference type="InterPro" id="IPR013520">
    <property type="entry name" value="Ribonucl_H"/>
</dbReference>
<dbReference type="CDD" id="cd06127">
    <property type="entry name" value="DEDDh"/>
    <property type="match status" value="1"/>
</dbReference>
<evidence type="ECO:0000259" key="3">
    <source>
        <dbReference type="SMART" id="SM00479"/>
    </source>
</evidence>
<dbReference type="SMART" id="SM00479">
    <property type="entry name" value="EXOIII"/>
    <property type="match status" value="1"/>
</dbReference>
<evidence type="ECO:0000256" key="1">
    <source>
        <dbReference type="ARBA" id="ARBA00022722"/>
    </source>
</evidence>
<dbReference type="OrthoDB" id="227666at2"/>
<dbReference type="SUPFAM" id="SSF53098">
    <property type="entry name" value="Ribonuclease H-like"/>
    <property type="match status" value="1"/>
</dbReference>
<name>A0A090AIK3_9GAMM</name>
<accession>A0A090AIK3</accession>
<dbReference type="GO" id="GO:0003676">
    <property type="term" value="F:nucleic acid binding"/>
    <property type="evidence" value="ECO:0007669"/>
    <property type="project" value="InterPro"/>
</dbReference>
<evidence type="ECO:0000313" key="4">
    <source>
        <dbReference type="EMBL" id="BAP55232.1"/>
    </source>
</evidence>
<dbReference type="EMBL" id="AP014633">
    <property type="protein sequence ID" value="BAP55232.1"/>
    <property type="molecule type" value="Genomic_DNA"/>
</dbReference>
<dbReference type="GO" id="GO:0004527">
    <property type="term" value="F:exonuclease activity"/>
    <property type="evidence" value="ECO:0007669"/>
    <property type="project" value="UniProtKB-KW"/>
</dbReference>
<proteinExistence type="predicted"/>
<feature type="domain" description="Exonuclease" evidence="3">
    <location>
        <begin position="6"/>
        <end position="159"/>
    </location>
</feature>
<dbReference type="InterPro" id="IPR012337">
    <property type="entry name" value="RNaseH-like_sf"/>
</dbReference>
<sequence>MEAVTDFIVVDTEGKDELNEIAIINSQGQLIYEAFVKNELNAETVKFNTKPRGEILADLVNLAQSKLIICHYAHHDIEVLKNSFTQANLTWPNLHFSCTFELAKSLFKNLTSYSLEYLSQYLNLKVNNQFFNQNFAHNARYDAQFTYQLYCQIKSVLMKETLSLQSNPFGTSRVDTPFQNHIDLEEIYQEQFEYLKSILNEIKQDQNHQSKGAVVIGEAGSGKTHLMMRLAKELLPRHRLLFIRQPNNPEAILYHIYSRILESLVEIVPHSGYSQLEYLLAQSFSKIIIEILSKKVNVTQTGEMLLNTLPQDPLNIYKVLGNDTEKKRKNWQLIEKLTLEWWNRNYGFGGYAPAIVKGLIRFCSYSDPQKRYWVRRWLSGHLLEAHELESIRLDNWSEELSQEDFSLEAIAVFSKLSIVDEPLLIIFDQLEGLKYHEALLFRFGEAVKEIFTHVANSLIILNLFPDRWQHFKTFFNTAIIERLSQYEIVLNKPSEAQLQQILAIKAQVQDLTLDTLFTPDELKVILERNSIRNVLNWASHYYRHKVDNIDLPIKIKSFEEEIRAELQGLKADIAWLKQQMLAGEKLPPLPMVNQQPLEENSTPVSNPIENDEQQLIVYLNQQQALLEQAYHAHVIINDFDDIGKVRIIIEAFKTFRRLETDHLRLGKRKLPEHLLIRTPEQAFVVAFLQVSGPAFSPRIKNFNELVINYKDIRFGLFRDVREPIVTGQVSKIEIDKLNNAPNGKFIGLEKADRITLELIYKLIIDIQNKDLEMDLTLALTFLETYFSSYWLIKIINKAAHIAK</sequence>
<dbReference type="SUPFAM" id="SSF52540">
    <property type="entry name" value="P-loop containing nucleoside triphosphate hydrolases"/>
    <property type="match status" value="2"/>
</dbReference>
<dbReference type="Gene3D" id="3.30.420.10">
    <property type="entry name" value="Ribonuclease H-like superfamily/Ribonuclease H"/>
    <property type="match status" value="1"/>
</dbReference>
<dbReference type="InterPro" id="IPR036397">
    <property type="entry name" value="RNaseH_sf"/>
</dbReference>
<keyword evidence="2 4" id="KW-0269">Exonuclease</keyword>
<dbReference type="GO" id="GO:0006259">
    <property type="term" value="P:DNA metabolic process"/>
    <property type="evidence" value="ECO:0007669"/>
    <property type="project" value="UniProtKB-ARBA"/>
</dbReference>
<dbReference type="Pfam" id="PF00929">
    <property type="entry name" value="RNase_T"/>
    <property type="match status" value="1"/>
</dbReference>
<dbReference type="STRING" id="40754.THII_0935"/>
<organism evidence="4 5">
    <name type="scientific">Thioploca ingrica</name>
    <dbReference type="NCBI Taxonomy" id="40754"/>
    <lineage>
        <taxon>Bacteria</taxon>
        <taxon>Pseudomonadati</taxon>
        <taxon>Pseudomonadota</taxon>
        <taxon>Gammaproteobacteria</taxon>
        <taxon>Thiotrichales</taxon>
        <taxon>Thiotrichaceae</taxon>
        <taxon>Thioploca</taxon>
    </lineage>
</organism>
<keyword evidence="1" id="KW-0540">Nuclease</keyword>
<reference evidence="4 5" key="1">
    <citation type="journal article" date="2014" name="ISME J.">
        <title>Ecophysiology of Thioploca ingrica as revealed by the complete genome sequence supplemented with proteomic evidence.</title>
        <authorList>
            <person name="Kojima H."/>
            <person name="Ogura Y."/>
            <person name="Yamamoto N."/>
            <person name="Togashi T."/>
            <person name="Mori H."/>
            <person name="Watanabe T."/>
            <person name="Nemoto F."/>
            <person name="Kurokawa K."/>
            <person name="Hayashi T."/>
            <person name="Fukui M."/>
        </authorList>
    </citation>
    <scope>NUCLEOTIDE SEQUENCE [LARGE SCALE GENOMIC DNA]</scope>
</reference>
<gene>
    <name evidence="4" type="ORF">THII_0935</name>
</gene>
<dbReference type="HOGENOM" id="CLU_334545_0_0_6"/>